<evidence type="ECO:0000256" key="1">
    <source>
        <dbReference type="SAM" id="MobiDB-lite"/>
    </source>
</evidence>
<reference evidence="2" key="1">
    <citation type="journal article" date="2020" name="Stud. Mycol.">
        <title>101 Dothideomycetes genomes: a test case for predicting lifestyles and emergence of pathogens.</title>
        <authorList>
            <person name="Haridas S."/>
            <person name="Albert R."/>
            <person name="Binder M."/>
            <person name="Bloem J."/>
            <person name="Labutti K."/>
            <person name="Salamov A."/>
            <person name="Andreopoulos B."/>
            <person name="Baker S."/>
            <person name="Barry K."/>
            <person name="Bills G."/>
            <person name="Bluhm B."/>
            <person name="Cannon C."/>
            <person name="Castanera R."/>
            <person name="Culley D."/>
            <person name="Daum C."/>
            <person name="Ezra D."/>
            <person name="Gonzalez J."/>
            <person name="Henrissat B."/>
            <person name="Kuo A."/>
            <person name="Liang C."/>
            <person name="Lipzen A."/>
            <person name="Lutzoni F."/>
            <person name="Magnuson J."/>
            <person name="Mondo S."/>
            <person name="Nolan M."/>
            <person name="Ohm R."/>
            <person name="Pangilinan J."/>
            <person name="Park H.-J."/>
            <person name="Ramirez L."/>
            <person name="Alfaro M."/>
            <person name="Sun H."/>
            <person name="Tritt A."/>
            <person name="Yoshinaga Y."/>
            <person name="Zwiers L.-H."/>
            <person name="Turgeon B."/>
            <person name="Goodwin S."/>
            <person name="Spatafora J."/>
            <person name="Crous P."/>
            <person name="Grigoriev I."/>
        </authorList>
    </citation>
    <scope>NUCLEOTIDE SEQUENCE</scope>
    <source>
        <strain evidence="2">CBS 207.26</strain>
    </source>
</reference>
<evidence type="ECO:0000313" key="3">
    <source>
        <dbReference type="Proteomes" id="UP000800200"/>
    </source>
</evidence>
<keyword evidence="3" id="KW-1185">Reference proteome</keyword>
<name>A0A6A6ELI6_9PEZI</name>
<accession>A0A6A6ELI6</accession>
<proteinExistence type="predicted"/>
<gene>
    <name evidence="2" type="ORF">K469DRAFT_800367</name>
</gene>
<dbReference type="OrthoDB" id="3454835at2759"/>
<sequence>MTGSGCEDRHHFTFKELEPGKGSNEQPYLKVLFFFNKKPGITEGFFHEHLKIVYADLTMSTKDIGVNLVLRFRQYNPSSSSTDATDIMLALLLAQGMKLVLYDYRAEFQAKDTKYYLKFVNSLYAEIAIPGRKSKMRNYIHRLGSHIMTEYDNLIFGSKARTSGGKDGISPDNTRLKYTKVEEKDS</sequence>
<dbReference type="EMBL" id="ML994615">
    <property type="protein sequence ID" value="KAF2192444.1"/>
    <property type="molecule type" value="Genomic_DNA"/>
</dbReference>
<feature type="region of interest" description="Disordered" evidence="1">
    <location>
        <begin position="163"/>
        <end position="186"/>
    </location>
</feature>
<protein>
    <submittedName>
        <fullName evidence="2">Uncharacterized protein</fullName>
    </submittedName>
</protein>
<dbReference type="AlphaFoldDB" id="A0A6A6ELI6"/>
<organism evidence="2 3">
    <name type="scientific">Zopfia rhizophila CBS 207.26</name>
    <dbReference type="NCBI Taxonomy" id="1314779"/>
    <lineage>
        <taxon>Eukaryota</taxon>
        <taxon>Fungi</taxon>
        <taxon>Dikarya</taxon>
        <taxon>Ascomycota</taxon>
        <taxon>Pezizomycotina</taxon>
        <taxon>Dothideomycetes</taxon>
        <taxon>Dothideomycetes incertae sedis</taxon>
        <taxon>Zopfiaceae</taxon>
        <taxon>Zopfia</taxon>
    </lineage>
</organism>
<dbReference type="Proteomes" id="UP000800200">
    <property type="component" value="Unassembled WGS sequence"/>
</dbReference>
<evidence type="ECO:0000313" key="2">
    <source>
        <dbReference type="EMBL" id="KAF2192444.1"/>
    </source>
</evidence>